<feature type="compositionally biased region" description="Basic and acidic residues" evidence="2">
    <location>
        <begin position="1940"/>
        <end position="1951"/>
    </location>
</feature>
<feature type="compositionally biased region" description="Acidic residues" evidence="2">
    <location>
        <begin position="1656"/>
        <end position="1669"/>
    </location>
</feature>
<feature type="domain" description="Fibronectin type-III" evidence="4">
    <location>
        <begin position="3590"/>
        <end position="3683"/>
    </location>
</feature>
<feature type="domain" description="Ig-like" evidence="3">
    <location>
        <begin position="2436"/>
        <end position="2518"/>
    </location>
</feature>
<feature type="compositionally biased region" description="Basic and acidic residues" evidence="2">
    <location>
        <begin position="1959"/>
        <end position="2027"/>
    </location>
</feature>
<feature type="domain" description="Fibronectin type-III" evidence="4">
    <location>
        <begin position="2714"/>
        <end position="2811"/>
    </location>
</feature>
<feature type="domain" description="Ig-like" evidence="3">
    <location>
        <begin position="3493"/>
        <end position="3582"/>
    </location>
</feature>
<feature type="compositionally biased region" description="Basic and acidic residues" evidence="2">
    <location>
        <begin position="1522"/>
        <end position="1581"/>
    </location>
</feature>
<feature type="domain" description="Fibronectin type-III" evidence="4">
    <location>
        <begin position="3689"/>
        <end position="3782"/>
    </location>
</feature>
<feature type="domain" description="Ig-like" evidence="3">
    <location>
        <begin position="334"/>
        <end position="427"/>
    </location>
</feature>
<sequence>MGVTEDLAPSFTQKPQLRQEDDGNKLVFECQLVASPKPDICWFRSDELLKEDNRTKFKIQSIANNKFLVVLELDDVIETDAGLYKVKAKNKMGEVAASINLNFSPADEEKQKQVDGKAPTFARKPAIRQEDDGKRLIFECRIEAEPLPQVSWFHSGVEVKPGARHKLTVSKEAKSYYASLEINNVTVEDAGKYRVTAKNELGESNATISLNFDSDEAPVPEDFIKPTFTERPVIRQSDDGTKISFECRCVGKPKPTITWYHGKKMIKESSRYKITLEEDQTLYHMARLEILGVENSDKGEYRAVAKNKHGEGVAKINLNFEGGDKPKIPDGKAPRFPKKPTIRQEGEVLIMECILEAYPAPDITWFHGDKEIRDGAKMKMSRKATGKDTFNLTLEILGPTREDGGNYRCNAFNLFGESNANIALNFQGGDDENGFPPSFVEKPRIIPNEDGTLITMRCVCKAKPAAEVTWYRGTTVIKASSKIEIKSSEMGEDVYELLLLLTNPTAADGGSYRCHVKNEFGESNANLNLNIEAEPEPEGEGPTFVEKPTIQSKDNGKLVIMGCKVKASPRPTIVWYHEGKEIRDSSKIKTRVEVHEDIYTIILELIDPGIEDSGLYKCNIKNELGELNANLTLNIEIIPVIKEKPKIIKIVKKKTVIVECKVLSKFAPACTWFKENTAVKEGSRHTVLIEPSREGEFTVKLEISNVSQTDKGSYKLVAKNEKGEATSQVVEISDIPEEKGDKPQIIKHLRSLARKENEEAEFVAVLKTSDQSCRCTWYKNSTVIRDSSEVNTSFDGTNARLIIRKVSTKYVANYRVVIKNEYGEDESSADLTIVEEKKKKKEEEEEETTVIEESEEEMSIVEEKSIIEENHVEEKKKEEEKKSMRKMSQKEEVKVEQKKDEVSIEAKKTESKDEIEFVDDYERPVLEKYEKITPTPLDKKAKEDHTPKGKRASIADSVKSEEEPSVAAPAPEKKSKVEPAKVEEEKTEPPKRPSIKKGVPKPEEPVDELSKVKLGKAPSKPEETKLEEPQVAKTKKPVKKAEPEFVDDYEKPELEKYEKITPTPKDKRRPSDTEDDVDMMKGKIKPKEKEPEPEVPTLRKRPVQKDKEEEKQPEDKPKAKPKKKDEPEAKKRPSLKEKEVAVEEFVDDYERPVLEKYEKITPTPIEKKKKEEKQPEEEVPSATATARRRSVKDKDKPEPMDVDESVSLSKPKAPVKPGKEPEDVSLTHKTPAEIKPTEDQAEAKLSVKKPEIVEEKTLKRPTPKDKKDKEDKPEDTEEAVSITKPKTSTTAPEEAQLTQKTPARRKLTLKKTVVKKPTEQPKRAVIAEQESDDDDLVLNRKDPVIELDFVDDYERPVLEKYEKISPTPTVREKKEKEATKVKEETKSESRRSSIIENKAVKQLTKETAESRKSSISAVAEQQEVTALKKTAQKSTLKAAEASEMEQVKLKEVKGNVEDTVTTDKPSDKTYPWRPTKTDTQEPKETVEPKRKDSLKKPTDTSVPKRRENDTEDTEDIEEVEEKTETKRKTSVDKPKEPLRRRPSKPDEDKENKKKPDTVNKTDSKRKASVDKPTEPKRKPNNIDEEDKENIETDITENKTKRKVSIDRPTEPTYPWRKPSNADEDQVGDQKTEVKRKPSIDRPTEPTYPWRRPSHVDEDDQEPMVIDDEPFVPKRRVSVDRPSEPTYPWRKPSVDLQDTLVPETPEETKKPADENRESLYPWRKQSKVEEDKKDSTEPGKPKDNLLTDKPKESDYPWRRPSKSEEPDDTQKTQTDKQLKPTQTPFFMRRKSNLEEPPEFLKKRKDSTVEPKKETEEKGPDDFKRKPSEPTNETPKDKAKEPEPKQKIAELLVEPLKNGTLEIETAESKKTPSELLKDVIQKTKELEVTKKPDDDRMKSIEEGSNAPKVPSIQTPEPEKKEEPPVVPFSWQVIPEIPQKVAVKEEKVEEEAKKAKVTSVKKKAEDLPEIADYERPELEKFEKMDFTPSTKDKPEKPAPKVPEIKAPEEKPAAPKIEVIREKSPKPDMPRKPSLVPGAPVGRRGSLIPPPEEMGRRPSLIISDEVKKLRPGEVLDEKKRRKSGDARRPSVQDLEDLINKPSVPLKPIGNEGPPVIVDVQESYSAVEDQTGYLTVQVEGSPAPTFKFYKGVSEIIEGGRFKFITDGETGLITLCMRKVKPNDEGKYKIVVSNIHGEDSAEMQLYVSDASGMDFRAMLKKRKYAKWGEKKEDPDWGDLKETEKPIPPLKKVEKKQESFLKPLVDQFAKEGKDKKVTFEAIFTKPNAKPKWFFRKDELFPGSKYKMTNEQDSYKLIIMAPKVEDTGKITIEIGGITCTAFLQVDEPDPTYTFTKPLKKTTSGYTKHECVLECTVSNSLAIVSWWKGEEKVEDGEIYQISKDLSGVCRLVIKNCKFEDAGKYTCKIEKQPDKTETEVKIVEYPYKFTKVLKSQQATEKDTITLLCELDDASGDVKWFKNDEPLKVDKRISIVKEGRKRKVVIKDAKVTDAGNFKCVSNADETTCELIVNYSNRFNKKLKDTEAIERDKVVLEVELQDQTAEAVWSFNGQPIVPNDRIEIKNLGGGKHQLIFNKLEMEDDGEILCESGKLSSSCKLTVKKGESKPTIECPDEFCGPHDRPFVIEVPYKITGTRQTPIEAKLWKDGKALPAKEVEAVVEQEKVLFKIKKPSRDQSGKYTIKLSNAQGEDSKDVTITMQSVPTPPQEVQVTEVFQTSCVVAWKTPQDDGGSPIVKYVIERQDMSLKAGWDNVSEVAVGQPMKYKVEDLIPKKTYKFRIRAVNKIGSSEPGLFGKPVLAKDPWDEPSKPKNVELTDWDKDHADLKWQKPDNDGGAPITGYVIEYKEKFGKDWVTGKEVPGDCLSATQDGLKEGCTYEFRVRAINKAGPGEPSDTTKPIVAKCRFVKPYIIGEGLQSIIIKKGQVITFDIKYGGEPEPEVKWMKGEEEIKDDGDRITIDKYERNTVLTVRRTTRPDSGKYKLVLTNSSGTCESIGDVVVLDKPNRPNGPIEVTDIRAEKATVKWQKPDDWQGSDITGYTLEKMDMDTGNWVPCGETGPEPTEFTVKGLTPNHKYKFRVRAVNKEGESEPLETDGFILAKNPYDPPKAPGKPMITDYDNMSVTLQWEPPSDNGGRPILGYVVEMKDKFSPDWIEVVKTNDTNTEYKVEGLKEKMIYQFRVKAYNKAGVGEASQPTDNHLCKHKNLKPRIERSTFKSVIIKAGRTHKWSVDVIERIKIENKEYHTDFTIVNAVRRDTGKYKLKAENCNGFDEETVELTVLSKPSAPKGPLEVTDIHAEGCKVKWEKPEDDGGSPVKEYELEKMDVATGKWVRVGRVAGDKKPLEMEVTGLEPGHQYKFRVTAVNDEGDSEPLEAERAILAKNPFEASDKPGNVEVADHDNQSADIKWDPPKNDGGAPILKYIIQKKPKGGDWENAAEVPGSQTTAKIEGLPEGSEYQFRVVAVNKAGPSEPSDPTKMTTIRHKALKPRIDRTNLKALAVRAGKPIFFDVNVKGEPAPKVQWFRKWKGEETEVKENVINVDYNTKLDIKESVRAMTGTYRILATNEHGTDEAEVEITVLSAPGKPGGPLKVADVTKNGCKLSWKKPEDDGGKPVTGYVVEKLNKATGRWVPVGKTDDTEMEIKGLQEGEEYEFRVKAVNDEGESEPLKTDHSIIAKNPYDIPGKPSVPTIEDWDVDRVDLKWEAPKNNGGAPITGYVIEKKEKYGSWTEALVTTTPECKARVPDLKEGNVYQFRVRAVNKAGPGEPGDATQPHTAKARFLKPHINRDKMHAIRVRAGTTIKLDVDIKGEPPPTKTWTFAKKVLETGPGLKIENEDYNTKMQISDSTWANSGIYTLKAENDSGVDEATVEITVLDKPGKPEGPLEVSDIHADHVKLKLEQAQAHWWAAPVCLRGGEDGHPHWKVGLEAGHTYQFRVKALNEEGESEPLDTDHGILAKNPYDVPAPPGLPDIVDWDEKSAKLKWEPPIRDNGAPITGYIIEVMDRDRGEFVKAVEIQGNICQGTVPKLEEGNQYQFRIRALNKAGQSEPSENTNWHTAKPRFLKPRIDRTNLNPITVKAGLPVSLDVKVFGEPPAKVTWYFKGEELQNRENLEIINVDYNTKFLMTKSKRAQTGKYVIKAKNEVGEDEAEVE</sequence>
<feature type="compositionally biased region" description="Basic and acidic residues" evidence="2">
    <location>
        <begin position="1705"/>
        <end position="1716"/>
    </location>
</feature>
<dbReference type="SUPFAM" id="SSF48726">
    <property type="entry name" value="Immunoglobulin"/>
    <property type="match status" value="19"/>
</dbReference>
<feature type="domain" description="Ig-like" evidence="3">
    <location>
        <begin position="2342"/>
        <end position="2433"/>
    </location>
</feature>
<feature type="region of interest" description="Disordered" evidence="2">
    <location>
        <begin position="1940"/>
        <end position="2054"/>
    </location>
</feature>
<feature type="region of interest" description="Disordered" evidence="2">
    <location>
        <begin position="1367"/>
        <end position="1845"/>
    </location>
</feature>
<feature type="compositionally biased region" description="Basic and acidic residues" evidence="2">
    <location>
        <begin position="1103"/>
        <end position="1141"/>
    </location>
</feature>
<dbReference type="EMBL" id="JACKWZ010000040">
    <property type="protein sequence ID" value="KAF9419704.1"/>
    <property type="molecule type" value="Genomic_DNA"/>
</dbReference>
<dbReference type="GO" id="GO:0030017">
    <property type="term" value="C:sarcomere"/>
    <property type="evidence" value="ECO:0007669"/>
    <property type="project" value="UniProtKB-ARBA"/>
</dbReference>
<feature type="domain" description="Fibronectin type-III" evidence="4">
    <location>
        <begin position="3115"/>
        <end position="3210"/>
    </location>
</feature>
<comment type="caution">
    <text evidence="5">The sequence shown here is derived from an EMBL/GenBank/DDBJ whole genome shotgun (WGS) entry which is preliminary data.</text>
</comment>
<dbReference type="FunFam" id="2.60.40.10:FF:000935">
    <property type="entry name" value="Uncharacterized protein, isoform I"/>
    <property type="match status" value="1"/>
</dbReference>
<dbReference type="Gene3D" id="2.60.40.10">
    <property type="entry name" value="Immunoglobulins"/>
    <property type="match status" value="28"/>
</dbReference>
<feature type="compositionally biased region" description="Basic and acidic residues" evidence="2">
    <location>
        <begin position="1078"/>
        <end position="1092"/>
    </location>
</feature>
<dbReference type="PANTHER" id="PTHR13817:SF151">
    <property type="entry name" value="TITIN"/>
    <property type="match status" value="1"/>
</dbReference>
<feature type="compositionally biased region" description="Basic and acidic residues" evidence="2">
    <location>
        <begin position="1248"/>
        <end position="1272"/>
    </location>
</feature>
<dbReference type="InterPro" id="IPR003599">
    <property type="entry name" value="Ig_sub"/>
</dbReference>
<dbReference type="FunFam" id="2.60.40.10:FF:000567">
    <property type="entry name" value="Uncharacterized protein, isoform G"/>
    <property type="match status" value="1"/>
</dbReference>
<feature type="domain" description="Ig-like" evidence="3">
    <location>
        <begin position="3787"/>
        <end position="3876"/>
    </location>
</feature>
<feature type="region of interest" description="Disordered" evidence="2">
    <location>
        <begin position="2068"/>
        <end position="2107"/>
    </location>
</feature>
<feature type="compositionally biased region" description="Basic and acidic residues" evidence="2">
    <location>
        <begin position="1627"/>
        <end position="1643"/>
    </location>
</feature>
<dbReference type="CDD" id="cd00096">
    <property type="entry name" value="Ig"/>
    <property type="match status" value="2"/>
</dbReference>
<feature type="compositionally biased region" description="Polar residues" evidence="2">
    <location>
        <begin position="1284"/>
        <end position="1301"/>
    </location>
</feature>
<feature type="domain" description="Ig-like" evidence="3">
    <location>
        <begin position="2916"/>
        <end position="3006"/>
    </location>
</feature>
<reference evidence="5" key="1">
    <citation type="submission" date="2020-08" db="EMBL/GenBank/DDBJ databases">
        <title>Spodoptera exigua strain:BAW_Kor-Di-RS1 Genome sequencing and assembly.</title>
        <authorList>
            <person name="Kim J."/>
            <person name="Nam H.Y."/>
            <person name="Kwon M."/>
            <person name="Choi J.H."/>
            <person name="Cho S.R."/>
            <person name="Kim G.-H."/>
        </authorList>
    </citation>
    <scope>NUCLEOTIDE SEQUENCE</scope>
    <source>
        <strain evidence="5">BAW_Kor-Di-RS1</strain>
        <tissue evidence="5">Whole-body</tissue>
    </source>
</reference>
<dbReference type="GO" id="GO:0030154">
    <property type="term" value="P:cell differentiation"/>
    <property type="evidence" value="ECO:0007669"/>
    <property type="project" value="UniProtKB-ARBA"/>
</dbReference>
<feature type="region of interest" description="Disordered" evidence="2">
    <location>
        <begin position="1884"/>
        <end position="1924"/>
    </location>
</feature>
<evidence type="ECO:0000313" key="5">
    <source>
        <dbReference type="EMBL" id="KAF9419704.1"/>
    </source>
</evidence>
<evidence type="ECO:0000259" key="4">
    <source>
        <dbReference type="PROSITE" id="PS50853"/>
    </source>
</evidence>
<evidence type="ECO:0000256" key="1">
    <source>
        <dbReference type="ARBA" id="ARBA00022737"/>
    </source>
</evidence>
<feature type="domain" description="Ig-like" evidence="3">
    <location>
        <begin position="542"/>
        <end position="634"/>
    </location>
</feature>
<feature type="domain" description="Ig-like" evidence="3">
    <location>
        <begin position="226"/>
        <end position="319"/>
    </location>
</feature>
<dbReference type="InterPro" id="IPR050964">
    <property type="entry name" value="Striated_Muscle_Regulatory"/>
</dbReference>
<feature type="compositionally biased region" description="Acidic residues" evidence="2">
    <location>
        <begin position="1509"/>
        <end position="1521"/>
    </location>
</feature>
<dbReference type="PRINTS" id="PR00014">
    <property type="entry name" value="FNTYPEIII"/>
</dbReference>
<protein>
    <recommendedName>
        <fullName evidence="7">Twitchin</fullName>
    </recommendedName>
</protein>
<keyword evidence="6" id="KW-1185">Reference proteome</keyword>
<feature type="compositionally biased region" description="Basic and acidic residues" evidence="2">
    <location>
        <begin position="1370"/>
        <end position="1393"/>
    </location>
</feature>
<dbReference type="SMART" id="SM00409">
    <property type="entry name" value="IG"/>
    <property type="match status" value="18"/>
</dbReference>
<feature type="compositionally biased region" description="Basic and acidic residues" evidence="2">
    <location>
        <begin position="1725"/>
        <end position="1777"/>
    </location>
</feature>
<feature type="compositionally biased region" description="Basic and acidic residues" evidence="2">
    <location>
        <begin position="1039"/>
        <end position="1059"/>
    </location>
</feature>
<dbReference type="GO" id="GO:0009653">
    <property type="term" value="P:anatomical structure morphogenesis"/>
    <property type="evidence" value="ECO:0007669"/>
    <property type="project" value="UniProtKB-ARBA"/>
</dbReference>
<feature type="compositionally biased region" description="Basic and acidic residues" evidence="2">
    <location>
        <begin position="971"/>
        <end position="991"/>
    </location>
</feature>
<dbReference type="InterPro" id="IPR013783">
    <property type="entry name" value="Ig-like_fold"/>
</dbReference>
<feature type="compositionally biased region" description="Basic and acidic residues" evidence="2">
    <location>
        <begin position="1000"/>
        <end position="1011"/>
    </location>
</feature>
<feature type="domain" description="Fibronectin type-III" evidence="4">
    <location>
        <begin position="3969"/>
        <end position="4064"/>
    </location>
</feature>
<feature type="compositionally biased region" description="Basic and acidic residues" evidence="2">
    <location>
        <begin position="2068"/>
        <end position="2086"/>
    </location>
</feature>
<feature type="compositionally biased region" description="Basic and acidic residues" evidence="2">
    <location>
        <begin position="1475"/>
        <end position="1508"/>
    </location>
</feature>
<evidence type="ECO:0008006" key="7">
    <source>
        <dbReference type="Google" id="ProtNLM"/>
    </source>
</evidence>
<feature type="domain" description="Fibronectin type-III" evidence="4">
    <location>
        <begin position="2817"/>
        <end position="2912"/>
    </location>
</feature>
<dbReference type="SUPFAM" id="SSF49265">
    <property type="entry name" value="Fibronectin type III"/>
    <property type="match status" value="5"/>
</dbReference>
<dbReference type="InterPro" id="IPR036116">
    <property type="entry name" value="FN3_sf"/>
</dbReference>
<dbReference type="SMART" id="SM00408">
    <property type="entry name" value="IGc2"/>
    <property type="match status" value="14"/>
</dbReference>
<dbReference type="FunFam" id="2.60.40.10:FF:001284">
    <property type="entry name" value="Myomesin 2"/>
    <property type="match status" value="1"/>
</dbReference>
<name>A0A835L6P2_SPOEX</name>
<dbReference type="FunFam" id="2.60.40.10:FF:000056">
    <property type="entry name" value="twitchin isoform X4"/>
    <property type="match status" value="7"/>
</dbReference>
<feature type="domain" description="Ig-like" evidence="3">
    <location>
        <begin position="639"/>
        <end position="733"/>
    </location>
</feature>
<feature type="domain" description="Ig-like" evidence="3">
    <location>
        <begin position="119"/>
        <end position="209"/>
    </location>
</feature>
<dbReference type="InterPro" id="IPR003598">
    <property type="entry name" value="Ig_sub2"/>
</dbReference>
<gene>
    <name evidence="5" type="ORF">HW555_003823</name>
</gene>
<dbReference type="PANTHER" id="PTHR13817">
    <property type="entry name" value="TITIN"/>
    <property type="match status" value="1"/>
</dbReference>
<dbReference type="Pfam" id="PF00041">
    <property type="entry name" value="fn3"/>
    <property type="match status" value="9"/>
</dbReference>
<organism evidence="5 6">
    <name type="scientific">Spodoptera exigua</name>
    <name type="common">Beet armyworm</name>
    <name type="synonym">Noctua fulgens</name>
    <dbReference type="NCBI Taxonomy" id="7107"/>
    <lineage>
        <taxon>Eukaryota</taxon>
        <taxon>Metazoa</taxon>
        <taxon>Ecdysozoa</taxon>
        <taxon>Arthropoda</taxon>
        <taxon>Hexapoda</taxon>
        <taxon>Insecta</taxon>
        <taxon>Pterygota</taxon>
        <taxon>Neoptera</taxon>
        <taxon>Endopterygota</taxon>
        <taxon>Lepidoptera</taxon>
        <taxon>Glossata</taxon>
        <taxon>Ditrysia</taxon>
        <taxon>Noctuoidea</taxon>
        <taxon>Noctuidae</taxon>
        <taxon>Amphipyrinae</taxon>
        <taxon>Spodoptera</taxon>
    </lineage>
</organism>
<feature type="compositionally biased region" description="Basic and acidic residues" evidence="2">
    <location>
        <begin position="861"/>
        <end position="947"/>
    </location>
</feature>
<feature type="compositionally biased region" description="Basic and acidic residues" evidence="2">
    <location>
        <begin position="1445"/>
        <end position="1456"/>
    </location>
</feature>
<dbReference type="Pfam" id="PF07679">
    <property type="entry name" value="I-set"/>
    <property type="match status" value="17"/>
</dbReference>
<feature type="compositionally biased region" description="Basic and acidic residues" evidence="2">
    <location>
        <begin position="1019"/>
        <end position="1030"/>
    </location>
</feature>
<feature type="domain" description="Ig-like" evidence="3">
    <location>
        <begin position="437"/>
        <end position="532"/>
    </location>
</feature>
<dbReference type="FunFam" id="2.60.40.10:FF:000097">
    <property type="entry name" value="Bent, isoform F"/>
    <property type="match status" value="7"/>
</dbReference>
<dbReference type="FunFam" id="2.60.40.10:FF:000051">
    <property type="entry name" value="Uncharacterized protein, isoform J"/>
    <property type="match status" value="3"/>
</dbReference>
<feature type="compositionally biased region" description="Basic and acidic residues" evidence="2">
    <location>
        <begin position="1403"/>
        <end position="1412"/>
    </location>
</feature>
<dbReference type="PROSITE" id="PS50835">
    <property type="entry name" value="IG_LIKE"/>
    <property type="match status" value="13"/>
</dbReference>
<dbReference type="InterPro" id="IPR003961">
    <property type="entry name" value="FN3_dom"/>
</dbReference>
<feature type="domain" description="Fibronectin type-III" evidence="4">
    <location>
        <begin position="3395"/>
        <end position="3488"/>
    </location>
</feature>
<dbReference type="InterPro" id="IPR036179">
    <property type="entry name" value="Ig-like_dom_sf"/>
</dbReference>
<accession>A0A835L6P2</accession>
<dbReference type="FunFam" id="2.60.40.10:FF:000876">
    <property type="entry name" value="Uncharacterized protein, isoform H"/>
    <property type="match status" value="1"/>
</dbReference>
<feature type="compositionally biased region" description="Basic residues" evidence="2">
    <location>
        <begin position="1302"/>
        <end position="1314"/>
    </location>
</feature>
<feature type="non-terminal residue" evidence="5">
    <location>
        <position position="4155"/>
    </location>
</feature>
<feature type="domain" description="Fibronectin type-III" evidence="4">
    <location>
        <begin position="3292"/>
        <end position="3389"/>
    </location>
</feature>
<dbReference type="SMART" id="SM00060">
    <property type="entry name" value="FN3"/>
    <property type="match status" value="10"/>
</dbReference>
<keyword evidence="1" id="KW-0677">Repeat</keyword>
<evidence type="ECO:0000256" key="2">
    <source>
        <dbReference type="SAM" id="MobiDB-lite"/>
    </source>
</evidence>
<dbReference type="Proteomes" id="UP000648187">
    <property type="component" value="Unassembled WGS sequence"/>
</dbReference>
<feature type="compositionally biased region" description="Basic and acidic residues" evidence="2">
    <location>
        <begin position="1595"/>
        <end position="1609"/>
    </location>
</feature>
<dbReference type="FunFam" id="2.60.40.10:FF:000160">
    <property type="entry name" value="Titin a"/>
    <property type="match status" value="1"/>
</dbReference>
<evidence type="ECO:0000259" key="3">
    <source>
        <dbReference type="PROSITE" id="PS50835"/>
    </source>
</evidence>
<feature type="compositionally biased region" description="Basic and acidic residues" evidence="2">
    <location>
        <begin position="1148"/>
        <end position="1173"/>
    </location>
</feature>
<feature type="domain" description="Fibronectin type-III" evidence="4">
    <location>
        <begin position="3014"/>
        <end position="3109"/>
    </location>
</feature>
<feature type="compositionally biased region" description="Basic and acidic residues" evidence="2">
    <location>
        <begin position="1884"/>
        <end position="1899"/>
    </location>
</feature>
<feature type="compositionally biased region" description="Acidic residues" evidence="2">
    <location>
        <begin position="843"/>
        <end position="860"/>
    </location>
</feature>
<evidence type="ECO:0000313" key="6">
    <source>
        <dbReference type="Proteomes" id="UP000648187"/>
    </source>
</evidence>
<feature type="compositionally biased region" description="Basic and acidic residues" evidence="2">
    <location>
        <begin position="1217"/>
        <end position="1242"/>
    </location>
</feature>
<feature type="domain" description="Ig-like" evidence="3">
    <location>
        <begin position="4068"/>
        <end position="4155"/>
    </location>
</feature>
<dbReference type="FunFam" id="2.60.40.10:FF:000440">
    <property type="entry name" value="Bent, isoform C"/>
    <property type="match status" value="1"/>
</dbReference>
<feature type="compositionally biased region" description="Basic and acidic residues" evidence="2">
    <location>
        <begin position="1804"/>
        <end position="1845"/>
    </location>
</feature>
<dbReference type="InterPro" id="IPR013098">
    <property type="entry name" value="Ig_I-set"/>
</dbReference>
<proteinExistence type="predicted"/>
<dbReference type="PROSITE" id="PS50853">
    <property type="entry name" value="FN3"/>
    <property type="match status" value="9"/>
</dbReference>
<dbReference type="CDD" id="cd00063">
    <property type="entry name" value="FN3"/>
    <property type="match status" value="10"/>
</dbReference>
<dbReference type="InterPro" id="IPR007110">
    <property type="entry name" value="Ig-like_dom"/>
</dbReference>
<feature type="domain" description="Ig-like" evidence="3">
    <location>
        <begin position="9"/>
        <end position="102"/>
    </location>
</feature>
<feature type="compositionally biased region" description="Acidic residues" evidence="2">
    <location>
        <begin position="1582"/>
        <end position="1594"/>
    </location>
</feature>
<feature type="region of interest" description="Disordered" evidence="2">
    <location>
        <begin position="837"/>
        <end position="1330"/>
    </location>
</feature>